<evidence type="ECO:0000313" key="2">
    <source>
        <dbReference type="Proteomes" id="UP000789901"/>
    </source>
</evidence>
<proteinExistence type="predicted"/>
<accession>A0ABN7W151</accession>
<name>A0ABN7W151_GIGMA</name>
<reference evidence="1 2" key="1">
    <citation type="submission" date="2021-06" db="EMBL/GenBank/DDBJ databases">
        <authorList>
            <person name="Kallberg Y."/>
            <person name="Tangrot J."/>
            <person name="Rosling A."/>
        </authorList>
    </citation>
    <scope>NUCLEOTIDE SEQUENCE [LARGE SCALE GENOMIC DNA]</scope>
    <source>
        <strain evidence="1 2">120-4 pot B 10/14</strain>
    </source>
</reference>
<sequence length="80" mass="9024">VYPLIPNFTQKSRNNTPQYSIPNSYIVETEVSDVSSTKLSIAVVNTFLQINQKPSTKLSGPRLFGFDIEPLYYVRLQIGS</sequence>
<comment type="caution">
    <text evidence="1">The sequence shown here is derived from an EMBL/GenBank/DDBJ whole genome shotgun (WGS) entry which is preliminary data.</text>
</comment>
<feature type="non-terminal residue" evidence="1">
    <location>
        <position position="1"/>
    </location>
</feature>
<protein>
    <submittedName>
        <fullName evidence="1">40812_t:CDS:1</fullName>
    </submittedName>
</protein>
<evidence type="ECO:0000313" key="1">
    <source>
        <dbReference type="EMBL" id="CAG8811516.1"/>
    </source>
</evidence>
<organism evidence="1 2">
    <name type="scientific">Gigaspora margarita</name>
    <dbReference type="NCBI Taxonomy" id="4874"/>
    <lineage>
        <taxon>Eukaryota</taxon>
        <taxon>Fungi</taxon>
        <taxon>Fungi incertae sedis</taxon>
        <taxon>Mucoromycota</taxon>
        <taxon>Glomeromycotina</taxon>
        <taxon>Glomeromycetes</taxon>
        <taxon>Diversisporales</taxon>
        <taxon>Gigasporaceae</taxon>
        <taxon>Gigaspora</taxon>
    </lineage>
</organism>
<dbReference type="EMBL" id="CAJVQB010027973">
    <property type="protein sequence ID" value="CAG8811516.1"/>
    <property type="molecule type" value="Genomic_DNA"/>
</dbReference>
<gene>
    <name evidence="1" type="ORF">GMARGA_LOCUS25357</name>
</gene>
<dbReference type="Proteomes" id="UP000789901">
    <property type="component" value="Unassembled WGS sequence"/>
</dbReference>
<keyword evidence="2" id="KW-1185">Reference proteome</keyword>